<feature type="domain" description="C2" evidence="2">
    <location>
        <begin position="44"/>
        <end position="196"/>
    </location>
</feature>
<organism evidence="3 4">
    <name type="scientific">Triparma strigata</name>
    <dbReference type="NCBI Taxonomy" id="1606541"/>
    <lineage>
        <taxon>Eukaryota</taxon>
        <taxon>Sar</taxon>
        <taxon>Stramenopiles</taxon>
        <taxon>Ochrophyta</taxon>
        <taxon>Bolidophyceae</taxon>
        <taxon>Parmales</taxon>
        <taxon>Triparmaceae</taxon>
        <taxon>Triparma</taxon>
    </lineage>
</organism>
<evidence type="ECO:0000259" key="2">
    <source>
        <dbReference type="PROSITE" id="PS50004"/>
    </source>
</evidence>
<sequence length="362" mass="39031">MSSPPSPPAASTSSLDVIQNRRPSSADKTFHQLQAVAIEEELYDAPKWQKEMSYRGKQYRYLGHQGNVAGYVKVKLLEAKDLKRQDYSLLSPIGLGAGSEISSYMTFSVGRKSHSSSTVNGSSNPSWKRESFSIQLKKGEFGDGEPVVLQVKGMESQSLMEAVLPTAVKGDKYLGTGGVDITQLCTGSSSIIDTWINLSPSGSVHVLIGYEPHGIEPDVNDVVCLEGFSRHKSSLILDPLAPMKVLSTNGTFLHVQYRMPSGRLGAVKMLRNSVFVIERLNFIDGLWNLAMKPSDIVLGTKLGTKVNKIAKPYVAYAGELAKPAYYSAQLGVMAVKTSVNATINGASAATGTLIGKKSPTKL</sequence>
<protein>
    <recommendedName>
        <fullName evidence="2">C2 domain-containing protein</fullName>
    </recommendedName>
</protein>
<keyword evidence="4" id="KW-1185">Reference proteome</keyword>
<dbReference type="Proteomes" id="UP001165085">
    <property type="component" value="Unassembled WGS sequence"/>
</dbReference>
<evidence type="ECO:0000256" key="1">
    <source>
        <dbReference type="SAM" id="MobiDB-lite"/>
    </source>
</evidence>
<feature type="region of interest" description="Disordered" evidence="1">
    <location>
        <begin position="1"/>
        <end position="26"/>
    </location>
</feature>
<dbReference type="Gene3D" id="2.60.40.150">
    <property type="entry name" value="C2 domain"/>
    <property type="match status" value="1"/>
</dbReference>
<dbReference type="InterPro" id="IPR000008">
    <property type="entry name" value="C2_dom"/>
</dbReference>
<evidence type="ECO:0000313" key="3">
    <source>
        <dbReference type="EMBL" id="GMH98999.1"/>
    </source>
</evidence>
<dbReference type="OrthoDB" id="73919at2759"/>
<accession>A0A9W7BY55</accession>
<dbReference type="InterPro" id="IPR035892">
    <property type="entry name" value="C2_domain_sf"/>
</dbReference>
<comment type="caution">
    <text evidence="3">The sequence shown here is derived from an EMBL/GenBank/DDBJ whole genome shotgun (WGS) entry which is preliminary data.</text>
</comment>
<gene>
    <name evidence="3" type="ORF">TrST_g8300</name>
</gene>
<name>A0A9W7BY55_9STRA</name>
<proteinExistence type="predicted"/>
<dbReference type="Pfam" id="PF00168">
    <property type="entry name" value="C2"/>
    <property type="match status" value="1"/>
</dbReference>
<dbReference type="SMART" id="SM00239">
    <property type="entry name" value="C2"/>
    <property type="match status" value="1"/>
</dbReference>
<dbReference type="EMBL" id="BRXY01000538">
    <property type="protein sequence ID" value="GMH98999.1"/>
    <property type="molecule type" value="Genomic_DNA"/>
</dbReference>
<dbReference type="AlphaFoldDB" id="A0A9W7BY55"/>
<reference evidence="4" key="1">
    <citation type="journal article" date="2023" name="Commun. Biol.">
        <title>Genome analysis of Parmales, the sister group of diatoms, reveals the evolutionary specialization of diatoms from phago-mixotrophs to photoautotrophs.</title>
        <authorList>
            <person name="Ban H."/>
            <person name="Sato S."/>
            <person name="Yoshikawa S."/>
            <person name="Yamada K."/>
            <person name="Nakamura Y."/>
            <person name="Ichinomiya M."/>
            <person name="Sato N."/>
            <person name="Blanc-Mathieu R."/>
            <person name="Endo H."/>
            <person name="Kuwata A."/>
            <person name="Ogata H."/>
        </authorList>
    </citation>
    <scope>NUCLEOTIDE SEQUENCE [LARGE SCALE GENOMIC DNA]</scope>
    <source>
        <strain evidence="4">NIES 3701</strain>
    </source>
</reference>
<evidence type="ECO:0000313" key="4">
    <source>
        <dbReference type="Proteomes" id="UP001165085"/>
    </source>
</evidence>
<dbReference type="SUPFAM" id="SSF49562">
    <property type="entry name" value="C2 domain (Calcium/lipid-binding domain, CaLB)"/>
    <property type="match status" value="1"/>
</dbReference>
<dbReference type="PROSITE" id="PS50004">
    <property type="entry name" value="C2"/>
    <property type="match status" value="1"/>
</dbReference>